<reference evidence="1 2" key="1">
    <citation type="submission" date="2019-04" db="EMBL/GenBank/DDBJ databases">
        <authorList>
            <person name="Feng G."/>
            <person name="Zhu H."/>
        </authorList>
    </citation>
    <scope>NUCLEOTIDE SEQUENCE [LARGE SCALE GENOMIC DNA]</scope>
    <source>
        <strain evidence="1 2">6HR-1</strain>
    </source>
</reference>
<organism evidence="1 2">
    <name type="scientific">Methylobacterium nonmethylotrophicum</name>
    <dbReference type="NCBI Taxonomy" id="1141884"/>
    <lineage>
        <taxon>Bacteria</taxon>
        <taxon>Pseudomonadati</taxon>
        <taxon>Pseudomonadota</taxon>
        <taxon>Alphaproteobacteria</taxon>
        <taxon>Hyphomicrobiales</taxon>
        <taxon>Methylobacteriaceae</taxon>
        <taxon>Methylobacterium</taxon>
    </lineage>
</organism>
<dbReference type="Proteomes" id="UP000297535">
    <property type="component" value="Unassembled WGS sequence"/>
</dbReference>
<comment type="caution">
    <text evidence="1">The sequence shown here is derived from an EMBL/GenBank/DDBJ whole genome shotgun (WGS) entry which is preliminary data.</text>
</comment>
<dbReference type="AlphaFoldDB" id="A0A4Z0NRH4"/>
<evidence type="ECO:0000313" key="1">
    <source>
        <dbReference type="EMBL" id="TGD99751.1"/>
    </source>
</evidence>
<sequence>MLTDTELDELARAVAGLGDEDAGRLEGAVRERRRAKAEAERIARLRAMNDHDVIGEVMTSAVEYPERWDSDVALQVLRDAGFVRVPP</sequence>
<evidence type="ECO:0000313" key="2">
    <source>
        <dbReference type="Proteomes" id="UP000297535"/>
    </source>
</evidence>
<gene>
    <name evidence="1" type="ORF">EU555_11300</name>
</gene>
<dbReference type="RefSeq" id="WP_135414745.1">
    <property type="nucleotide sequence ID" value="NZ_SRLB01000007.1"/>
</dbReference>
<dbReference type="EMBL" id="SRLB01000007">
    <property type="protein sequence ID" value="TGD99751.1"/>
    <property type="molecule type" value="Genomic_DNA"/>
</dbReference>
<dbReference type="OrthoDB" id="8005922at2"/>
<keyword evidence="2" id="KW-1185">Reference proteome</keyword>
<protein>
    <submittedName>
        <fullName evidence="1">Uncharacterized protein</fullName>
    </submittedName>
</protein>
<name>A0A4Z0NRH4_9HYPH</name>
<accession>A0A4Z0NRH4</accession>
<proteinExistence type="predicted"/>